<dbReference type="PANTHER" id="PTHR34117:SF1">
    <property type="entry name" value="STYLE CELL-CYCLE INHIBITOR 1"/>
    <property type="match status" value="1"/>
</dbReference>
<dbReference type="InterPro" id="IPR044688">
    <property type="entry name" value="SCI-1-like"/>
</dbReference>
<feature type="region of interest" description="Disordered" evidence="1">
    <location>
        <begin position="1"/>
        <end position="26"/>
    </location>
</feature>
<dbReference type="PANTHER" id="PTHR34117">
    <property type="entry name" value="STYLE CELL-CYCLE INHIBITOR 1"/>
    <property type="match status" value="1"/>
</dbReference>
<dbReference type="STRING" id="135208.A0A4Y9ZZA6"/>
<sequence length="98" mass="11513">GRERMMEKKREKREGDRSFRERGDEGFVEADESTLMGGGDSFKEQIARRDAARKRFEEKRGASREDKTSVVRERAEALREKEKATMDMFMQMAKQKFG</sequence>
<keyword evidence="3" id="KW-1185">Reference proteome</keyword>
<feature type="region of interest" description="Disordered" evidence="1">
    <location>
        <begin position="53"/>
        <end position="73"/>
    </location>
</feature>
<comment type="caution">
    <text evidence="2">The sequence shown here is derived from an EMBL/GenBank/DDBJ whole genome shotgun (WGS) entry which is preliminary data.</text>
</comment>
<organism evidence="2 3">
    <name type="scientific">Hericium alpestre</name>
    <dbReference type="NCBI Taxonomy" id="135208"/>
    <lineage>
        <taxon>Eukaryota</taxon>
        <taxon>Fungi</taxon>
        <taxon>Dikarya</taxon>
        <taxon>Basidiomycota</taxon>
        <taxon>Agaricomycotina</taxon>
        <taxon>Agaricomycetes</taxon>
        <taxon>Russulales</taxon>
        <taxon>Hericiaceae</taxon>
        <taxon>Hericium</taxon>
    </lineage>
</organism>
<proteinExistence type="predicted"/>
<evidence type="ECO:0000313" key="3">
    <source>
        <dbReference type="Proteomes" id="UP000298061"/>
    </source>
</evidence>
<evidence type="ECO:0000313" key="2">
    <source>
        <dbReference type="EMBL" id="TFY80226.1"/>
    </source>
</evidence>
<gene>
    <name evidence="2" type="ORF">EWM64_g3779</name>
</gene>
<protein>
    <submittedName>
        <fullName evidence="2">Uncharacterized protein</fullName>
    </submittedName>
</protein>
<dbReference type="EMBL" id="SFCI01000370">
    <property type="protein sequence ID" value="TFY80226.1"/>
    <property type="molecule type" value="Genomic_DNA"/>
</dbReference>
<evidence type="ECO:0000256" key="1">
    <source>
        <dbReference type="SAM" id="MobiDB-lite"/>
    </source>
</evidence>
<feature type="non-terminal residue" evidence="2">
    <location>
        <position position="1"/>
    </location>
</feature>
<dbReference type="AlphaFoldDB" id="A0A4Y9ZZA6"/>
<dbReference type="OrthoDB" id="2139939at2759"/>
<feature type="compositionally biased region" description="Basic and acidic residues" evidence="1">
    <location>
        <begin position="1"/>
        <end position="25"/>
    </location>
</feature>
<reference evidence="2 3" key="1">
    <citation type="submission" date="2019-02" db="EMBL/GenBank/DDBJ databases">
        <title>Genome sequencing of the rare red list fungi Hericium alpestre (H. flagellum).</title>
        <authorList>
            <person name="Buettner E."/>
            <person name="Kellner H."/>
        </authorList>
    </citation>
    <scope>NUCLEOTIDE SEQUENCE [LARGE SCALE GENOMIC DNA]</scope>
    <source>
        <strain evidence="2 3">DSM 108284</strain>
    </source>
</reference>
<dbReference type="Proteomes" id="UP000298061">
    <property type="component" value="Unassembled WGS sequence"/>
</dbReference>
<name>A0A4Y9ZZA6_9AGAM</name>
<accession>A0A4Y9ZZA6</accession>